<dbReference type="PROSITE" id="PS50181">
    <property type="entry name" value="FBOX"/>
    <property type="match status" value="1"/>
</dbReference>
<protein>
    <recommendedName>
        <fullName evidence="1">F-box domain-containing protein</fullName>
    </recommendedName>
</protein>
<dbReference type="EMBL" id="CM026431">
    <property type="protein sequence ID" value="KAG0559058.1"/>
    <property type="molecule type" value="Genomic_DNA"/>
</dbReference>
<dbReference type="Pfam" id="PF07734">
    <property type="entry name" value="FBA_1"/>
    <property type="match status" value="1"/>
</dbReference>
<dbReference type="Proteomes" id="UP000822688">
    <property type="component" value="Chromosome 10"/>
</dbReference>
<dbReference type="InterPro" id="IPR036047">
    <property type="entry name" value="F-box-like_dom_sf"/>
</dbReference>
<dbReference type="SMART" id="SM00256">
    <property type="entry name" value="FBOX"/>
    <property type="match status" value="1"/>
</dbReference>
<sequence>MAEEESEMVGGDGTAGIVWSELPKDVRLKVLSHLGIQDLCRMRCVCREWRDVIHHRDFRGMYDMANSSQEPRPVMCYLESSYPLRLEWTAYDYEGKLWKKMNSFPSLSHSCLTTLNARVQNFSSLNVGLYSVGGLLCLLRWHYLQVIETGRAPSPCRVISSWTVWNPYRNRWKKLLPPCKHKVSDIASSFVHVFVSDERTKAYKILMAHGVASHPNHSFHAGEQKLVTEIYDSRTGTWTDGAEHTLKAKLSYRRPFVRGVLCNGVIYFATERYETHQINRFSRPSVLLSYDINKDEWLEETLDSFLLLFEWDGRLMALNVDNAADGSTEQKFLEWDLVRRMWKDTCMSMPLKIGKAFRYDLEGFSIVASGNHLAVTGLTMDVTEFRIAVYKRAENYWRMPPTATFSDKLRPARVEGLVLHRPSLDWRP</sequence>
<dbReference type="Pfam" id="PF00646">
    <property type="entry name" value="F-box"/>
    <property type="match status" value="1"/>
</dbReference>
<evidence type="ECO:0000313" key="2">
    <source>
        <dbReference type="EMBL" id="KAG0559058.1"/>
    </source>
</evidence>
<reference evidence="2" key="1">
    <citation type="submission" date="2020-06" db="EMBL/GenBank/DDBJ databases">
        <title>WGS assembly of Ceratodon purpureus strain R40.</title>
        <authorList>
            <person name="Carey S.B."/>
            <person name="Jenkins J."/>
            <person name="Shu S."/>
            <person name="Lovell J.T."/>
            <person name="Sreedasyam A."/>
            <person name="Maumus F."/>
            <person name="Tiley G.P."/>
            <person name="Fernandez-Pozo N."/>
            <person name="Barry K."/>
            <person name="Chen C."/>
            <person name="Wang M."/>
            <person name="Lipzen A."/>
            <person name="Daum C."/>
            <person name="Saski C.A."/>
            <person name="Payton A.C."/>
            <person name="Mcbreen J.C."/>
            <person name="Conrad R.E."/>
            <person name="Kollar L.M."/>
            <person name="Olsson S."/>
            <person name="Huttunen S."/>
            <person name="Landis J.B."/>
            <person name="Wickett N.J."/>
            <person name="Johnson M.G."/>
            <person name="Rensing S.A."/>
            <person name="Grimwood J."/>
            <person name="Schmutz J."/>
            <person name="Mcdaniel S.F."/>
        </authorList>
    </citation>
    <scope>NUCLEOTIDE SEQUENCE</scope>
    <source>
        <strain evidence="2">R40</strain>
    </source>
</reference>
<accession>A0A8T0GMS6</accession>
<comment type="caution">
    <text evidence="2">The sequence shown here is derived from an EMBL/GenBank/DDBJ whole genome shotgun (WGS) entry which is preliminary data.</text>
</comment>
<dbReference type="SUPFAM" id="SSF50965">
    <property type="entry name" value="Galactose oxidase, central domain"/>
    <property type="match status" value="1"/>
</dbReference>
<gene>
    <name evidence="2" type="ORF">KC19_10G075600</name>
</gene>
<name>A0A8T0GMS6_CERPU</name>
<evidence type="ECO:0000259" key="1">
    <source>
        <dbReference type="PROSITE" id="PS50181"/>
    </source>
</evidence>
<dbReference type="AlphaFoldDB" id="A0A8T0GMS6"/>
<dbReference type="InterPro" id="IPR011043">
    <property type="entry name" value="Gal_Oxase/kelch_b-propeller"/>
</dbReference>
<proteinExistence type="predicted"/>
<evidence type="ECO:0000313" key="3">
    <source>
        <dbReference type="Proteomes" id="UP000822688"/>
    </source>
</evidence>
<feature type="domain" description="F-box" evidence="1">
    <location>
        <begin position="16"/>
        <end position="61"/>
    </location>
</feature>
<dbReference type="InterPro" id="IPR006527">
    <property type="entry name" value="F-box-assoc_dom_typ1"/>
</dbReference>
<dbReference type="Gene3D" id="2.120.10.80">
    <property type="entry name" value="Kelch-type beta propeller"/>
    <property type="match status" value="1"/>
</dbReference>
<dbReference type="InterPro" id="IPR015915">
    <property type="entry name" value="Kelch-typ_b-propeller"/>
</dbReference>
<organism evidence="2 3">
    <name type="scientific">Ceratodon purpureus</name>
    <name type="common">Fire moss</name>
    <name type="synonym">Dicranum purpureum</name>
    <dbReference type="NCBI Taxonomy" id="3225"/>
    <lineage>
        <taxon>Eukaryota</taxon>
        <taxon>Viridiplantae</taxon>
        <taxon>Streptophyta</taxon>
        <taxon>Embryophyta</taxon>
        <taxon>Bryophyta</taxon>
        <taxon>Bryophytina</taxon>
        <taxon>Bryopsida</taxon>
        <taxon>Dicranidae</taxon>
        <taxon>Pseudoditrichales</taxon>
        <taxon>Ditrichaceae</taxon>
        <taxon>Ceratodon</taxon>
    </lineage>
</organism>
<dbReference type="InterPro" id="IPR001810">
    <property type="entry name" value="F-box_dom"/>
</dbReference>
<keyword evidence="3" id="KW-1185">Reference proteome</keyword>
<dbReference type="Gene3D" id="1.20.1280.50">
    <property type="match status" value="1"/>
</dbReference>
<dbReference type="PANTHER" id="PTHR31672">
    <property type="entry name" value="BNACNNG10540D PROTEIN"/>
    <property type="match status" value="1"/>
</dbReference>
<dbReference type="SUPFAM" id="SSF81383">
    <property type="entry name" value="F-box domain"/>
    <property type="match status" value="1"/>
</dbReference>
<dbReference type="InterPro" id="IPR050796">
    <property type="entry name" value="SCF_F-box_component"/>
</dbReference>